<protein>
    <submittedName>
        <fullName evidence="2">Hydrolase</fullName>
    </submittedName>
</protein>
<feature type="domain" description="Endonuclease/exonuclease/phosphatase" evidence="1">
    <location>
        <begin position="72"/>
        <end position="320"/>
    </location>
</feature>
<gene>
    <name evidence="2" type="ORF">AIN02nite_01790</name>
</gene>
<dbReference type="InterPro" id="IPR005135">
    <property type="entry name" value="Endo/exonuclease/phosphatase"/>
</dbReference>
<accession>A0A6N3T2P6</accession>
<dbReference type="Gene3D" id="3.60.10.10">
    <property type="entry name" value="Endonuclease/exonuclease/phosphatase"/>
    <property type="match status" value="1"/>
</dbReference>
<dbReference type="Pfam" id="PF03372">
    <property type="entry name" value="Exo_endo_phos"/>
    <property type="match status" value="1"/>
</dbReference>
<evidence type="ECO:0000313" key="3">
    <source>
        <dbReference type="Proteomes" id="UP000321104"/>
    </source>
</evidence>
<dbReference type="GO" id="GO:0016787">
    <property type="term" value="F:hydrolase activity"/>
    <property type="evidence" value="ECO:0007669"/>
    <property type="project" value="UniProtKB-KW"/>
</dbReference>
<dbReference type="RefSeq" id="WP_084593404.1">
    <property type="nucleotide sequence ID" value="NZ_BAMW01000006.1"/>
</dbReference>
<dbReference type="EMBL" id="BJXQ01000001">
    <property type="protein sequence ID" value="GEN02154.1"/>
    <property type="molecule type" value="Genomic_DNA"/>
</dbReference>
<reference evidence="2 3" key="1">
    <citation type="submission" date="2019-07" db="EMBL/GenBank/DDBJ databases">
        <title>Whole genome shotgun sequence of Acetobacter indonesiensis NBRC 16471.</title>
        <authorList>
            <person name="Hosoyama A."/>
            <person name="Uohara A."/>
            <person name="Ohji S."/>
            <person name="Ichikawa N."/>
        </authorList>
    </citation>
    <scope>NUCLEOTIDE SEQUENCE [LARGE SCALE GENOMIC DNA]</scope>
    <source>
        <strain evidence="2 3">NBRC 16471</strain>
    </source>
</reference>
<evidence type="ECO:0000259" key="1">
    <source>
        <dbReference type="Pfam" id="PF03372"/>
    </source>
</evidence>
<keyword evidence="2" id="KW-0378">Hydrolase</keyword>
<sequence>MKIRTAAFPFRKPFPNWKKNPRNTASGLYSDYTPAKPQPRRGFLCLFLHTLLWLWQANPILAAQAAAPLKIATWNMDWLLDATAPSSLTAPSDIPHRTASDFAKLAAYAQHLNADLIGFQEVDSLETAARIFPASTYQIFLTQDPIIQHTGLAVRRDLRITLNPDVTSLTIGSGAASHPLRSGLDATLYYGATKVRLLVVHLKTGCWDNPPTDRGHSCPILVQQFSALQQWIADRQKQRENFIIMGDFNRRMTHDDPFFGRLSHIALLDLTTAGWASPCENGTYFIDHILLGGNSIDWKIPQSLHVLTYNRQETSTLSDHCAVSVKLLIPSSQQ</sequence>
<dbReference type="Proteomes" id="UP000321104">
    <property type="component" value="Unassembled WGS sequence"/>
</dbReference>
<evidence type="ECO:0000313" key="2">
    <source>
        <dbReference type="EMBL" id="GEN02154.1"/>
    </source>
</evidence>
<name>A0A6N3T2P6_9PROT</name>
<dbReference type="AlphaFoldDB" id="A0A6N3T2P6"/>
<comment type="caution">
    <text evidence="2">The sequence shown here is derived from an EMBL/GenBank/DDBJ whole genome shotgun (WGS) entry which is preliminary data.</text>
</comment>
<dbReference type="InterPro" id="IPR036691">
    <property type="entry name" value="Endo/exonu/phosph_ase_sf"/>
</dbReference>
<organism evidence="2 3">
    <name type="scientific">Acetobacter indonesiensis</name>
    <dbReference type="NCBI Taxonomy" id="104101"/>
    <lineage>
        <taxon>Bacteria</taxon>
        <taxon>Pseudomonadati</taxon>
        <taxon>Pseudomonadota</taxon>
        <taxon>Alphaproteobacteria</taxon>
        <taxon>Acetobacterales</taxon>
        <taxon>Acetobacteraceae</taxon>
        <taxon>Acetobacter</taxon>
    </lineage>
</organism>
<proteinExistence type="predicted"/>
<dbReference type="SUPFAM" id="SSF56219">
    <property type="entry name" value="DNase I-like"/>
    <property type="match status" value="1"/>
</dbReference>